<sequence>MDSDILTENNFDQLTQEPFAAACTTSLDETNELEWEYEYSTTETETYYLTIDLTTPDVPPTHPPFDDTIRKKTRWLNPSIGRHRRQTPMPPANRVAKTYTLDGRRSLVDNDDIVKGSDVEREIVAETEITNNPTEMKSVQILDLESDLPIVAYDGHVYACNWAENIGTEFLFSPHAEDGFEPLPKLRTLRGNVDLLASSTARLIAKSVKLTPKQTTRHSIAKPRGRDKVLIPVGHAASQQRKDQALFLERIILAKEKRNELDSVTINAKPRLPPRRLRSLFEERRSQERTELQKKLKQKTVEEADKEMAKERLKEMDREDIEWKSRVDANSKSGRNGGRPKKVPFGPGSRGKIMKSTLWSQRNVKGKSQCGEKKANALLNATLDDVNILRGHTADPNDVIGSDDDAENNTAGNIDGESYTISKMMYDDDEDIEEEDDNVLDEDIDGDMTE</sequence>
<evidence type="ECO:0000259" key="2">
    <source>
        <dbReference type="Pfam" id="PF10419"/>
    </source>
</evidence>
<name>A0A9W4CWD3_BLUGR</name>
<dbReference type="EMBL" id="CAJHIT010000002">
    <property type="protein sequence ID" value="CAD6499726.1"/>
    <property type="molecule type" value="Genomic_DNA"/>
</dbReference>
<feature type="compositionally biased region" description="Basic and acidic residues" evidence="1">
    <location>
        <begin position="279"/>
        <end position="307"/>
    </location>
</feature>
<dbReference type="Proteomes" id="UP000683417">
    <property type="component" value="Unassembled WGS sequence"/>
</dbReference>
<gene>
    <name evidence="3" type="ORF">BGTH12_LOCUS1084</name>
</gene>
<reference evidence="3" key="1">
    <citation type="submission" date="2020-10" db="EMBL/GenBank/DDBJ databases">
        <authorList>
            <person name="Muller C M."/>
        </authorList>
    </citation>
    <scope>NUCLEOTIDE SEQUENCE</scope>
    <source>
        <strain evidence="3">THUN-12</strain>
    </source>
</reference>
<protein>
    <submittedName>
        <fullName evidence="3">BgTH12-03834</fullName>
    </submittedName>
</protein>
<feature type="region of interest" description="Disordered" evidence="1">
    <location>
        <begin position="393"/>
        <end position="416"/>
    </location>
</feature>
<comment type="caution">
    <text evidence="3">The sequence shown here is derived from an EMBL/GenBank/DDBJ whole genome shotgun (WGS) entry which is preliminary data.</text>
</comment>
<dbReference type="Pfam" id="PF10419">
    <property type="entry name" value="TFIIIC_sub6"/>
    <property type="match status" value="1"/>
</dbReference>
<dbReference type="InterPro" id="IPR019481">
    <property type="entry name" value="TFIIIC_triple_barrel"/>
</dbReference>
<organism evidence="3 4">
    <name type="scientific">Blumeria graminis f. sp. triticale</name>
    <dbReference type="NCBI Taxonomy" id="1689686"/>
    <lineage>
        <taxon>Eukaryota</taxon>
        <taxon>Fungi</taxon>
        <taxon>Dikarya</taxon>
        <taxon>Ascomycota</taxon>
        <taxon>Pezizomycotina</taxon>
        <taxon>Leotiomycetes</taxon>
        <taxon>Erysiphales</taxon>
        <taxon>Erysiphaceae</taxon>
        <taxon>Blumeria</taxon>
    </lineage>
</organism>
<evidence type="ECO:0000313" key="4">
    <source>
        <dbReference type="Proteomes" id="UP000683417"/>
    </source>
</evidence>
<feature type="domain" description="Transcription factor TFIIIC triple barrel" evidence="2">
    <location>
        <begin position="42"/>
        <end position="210"/>
    </location>
</feature>
<dbReference type="AlphaFoldDB" id="A0A9W4CWD3"/>
<proteinExistence type="predicted"/>
<evidence type="ECO:0000256" key="1">
    <source>
        <dbReference type="SAM" id="MobiDB-lite"/>
    </source>
</evidence>
<accession>A0A9W4CWD3</accession>
<feature type="region of interest" description="Disordered" evidence="1">
    <location>
        <begin position="324"/>
        <end position="353"/>
    </location>
</feature>
<feature type="region of interest" description="Disordered" evidence="1">
    <location>
        <begin position="428"/>
        <end position="450"/>
    </location>
</feature>
<feature type="region of interest" description="Disordered" evidence="1">
    <location>
        <begin position="275"/>
        <end position="307"/>
    </location>
</feature>
<evidence type="ECO:0000313" key="3">
    <source>
        <dbReference type="EMBL" id="CAD6499726.1"/>
    </source>
</evidence>